<feature type="transmembrane region" description="Helical" evidence="1">
    <location>
        <begin position="154"/>
        <end position="175"/>
    </location>
</feature>
<protein>
    <recommendedName>
        <fullName evidence="4">RGS domain-containing protein</fullName>
    </recommendedName>
</protein>
<dbReference type="HOGENOM" id="CLU_022448_0_0_1"/>
<feature type="transmembrane region" description="Helical" evidence="1">
    <location>
        <begin position="278"/>
        <end position="299"/>
    </location>
</feature>
<evidence type="ECO:0000256" key="1">
    <source>
        <dbReference type="SAM" id="Phobius"/>
    </source>
</evidence>
<feature type="transmembrane region" description="Helical" evidence="1">
    <location>
        <begin position="243"/>
        <end position="266"/>
    </location>
</feature>
<dbReference type="STRING" id="1388766.A0A017SR87"/>
<dbReference type="RefSeq" id="XP_040643034.1">
    <property type="nucleotide sequence ID" value="XM_040783541.1"/>
</dbReference>
<dbReference type="OrthoDB" id="5313079at2759"/>
<keyword evidence="1" id="KW-1133">Transmembrane helix</keyword>
<gene>
    <name evidence="2" type="ORF">EURHEDRAFT_445594</name>
</gene>
<keyword evidence="1" id="KW-0812">Transmembrane</keyword>
<sequence length="565" mass="63831">MPGLTVYNIPPSPPKWDRVGVFYIAWCVAWSTVLLAGMAFCLVNRHNPILRVRGLSLSFPAIALLHVYWILGQITYPIGGTVPMVLAYDIQYFAMGVYFPLGIALFHASNHRFLHIAKLQKQFVHAEPRAGRDLKSTDASWLCRLRNIKYTTKIFLFIGIGMVLQFILTIGMWFACKKYHPTYGIPGTGLDGLPLPVQIVELGRGWEWWPSVLWQVIWAWIVAPVLLWRAWGIRDTMGWRTQTIACCISSLHATPMFLIASYVPAFAKVNAYFTPSQWIHLSIITWEIFTVFVPIYEVARQWILCKKAADSYARCDTASPSMTIRITRSKEWNNTSSSTLAEKGQASVFLDECMGDRLFTKDALEHVLSKNSEALQDFAALKDFSGENVAFLTCTGSWKSSWPESPDQEQLLGTYNQALWIYTTFISPCNAEFPLNISSQALSHLQSVFEKPARILCGEGSVNPATPFEDDYSTLPPQDVGIRARYTGEIPDGFNLAVFDHVQDHIKYLVLTNTWPKFVEAMRRQSSDSMESGYTATSESSLSSWLSSRLLSRLSSQHAKLQSFH</sequence>
<reference evidence="3" key="1">
    <citation type="journal article" date="2014" name="Nat. Commun.">
        <title>Genomic adaptations of the halophilic Dead Sea filamentous fungus Eurotium rubrum.</title>
        <authorList>
            <person name="Kis-Papo T."/>
            <person name="Weig A.R."/>
            <person name="Riley R."/>
            <person name="Persoh D."/>
            <person name="Salamov A."/>
            <person name="Sun H."/>
            <person name="Lipzen A."/>
            <person name="Wasser S.P."/>
            <person name="Rambold G."/>
            <person name="Grigoriev I.V."/>
            <person name="Nevo E."/>
        </authorList>
    </citation>
    <scope>NUCLEOTIDE SEQUENCE [LARGE SCALE GENOMIC DNA]</scope>
    <source>
        <strain evidence="3">CBS 135680</strain>
    </source>
</reference>
<dbReference type="InterPro" id="IPR036305">
    <property type="entry name" value="RGS_sf"/>
</dbReference>
<dbReference type="EMBL" id="KK088411">
    <property type="protein sequence ID" value="EYE99346.1"/>
    <property type="molecule type" value="Genomic_DNA"/>
</dbReference>
<name>A0A017SR87_ASPRC</name>
<accession>A0A017SR87</accession>
<evidence type="ECO:0008006" key="4">
    <source>
        <dbReference type="Google" id="ProtNLM"/>
    </source>
</evidence>
<proteinExistence type="predicted"/>
<dbReference type="AlphaFoldDB" id="A0A017SR87"/>
<dbReference type="GeneID" id="63698665"/>
<feature type="transmembrane region" description="Helical" evidence="1">
    <location>
        <begin position="212"/>
        <end position="231"/>
    </location>
</feature>
<organism evidence="2 3">
    <name type="scientific">Aspergillus ruber (strain CBS 135680)</name>
    <dbReference type="NCBI Taxonomy" id="1388766"/>
    <lineage>
        <taxon>Eukaryota</taxon>
        <taxon>Fungi</taxon>
        <taxon>Dikarya</taxon>
        <taxon>Ascomycota</taxon>
        <taxon>Pezizomycotina</taxon>
        <taxon>Eurotiomycetes</taxon>
        <taxon>Eurotiomycetidae</taxon>
        <taxon>Eurotiales</taxon>
        <taxon>Aspergillaceae</taxon>
        <taxon>Aspergillus</taxon>
        <taxon>Aspergillus subgen. Aspergillus</taxon>
    </lineage>
</organism>
<feature type="transmembrane region" description="Helical" evidence="1">
    <location>
        <begin position="55"/>
        <end position="78"/>
    </location>
</feature>
<dbReference type="InterPro" id="IPR044926">
    <property type="entry name" value="RGS_subdomain_2"/>
</dbReference>
<keyword evidence="3" id="KW-1185">Reference proteome</keyword>
<keyword evidence="1" id="KW-0472">Membrane</keyword>
<dbReference type="Gene3D" id="1.10.167.10">
    <property type="entry name" value="Regulator of G-protein Signalling 4, domain 2"/>
    <property type="match status" value="1"/>
</dbReference>
<dbReference type="Proteomes" id="UP000019804">
    <property type="component" value="Unassembled WGS sequence"/>
</dbReference>
<feature type="transmembrane region" description="Helical" evidence="1">
    <location>
        <begin position="20"/>
        <end position="43"/>
    </location>
</feature>
<evidence type="ECO:0000313" key="3">
    <source>
        <dbReference type="Proteomes" id="UP000019804"/>
    </source>
</evidence>
<evidence type="ECO:0000313" key="2">
    <source>
        <dbReference type="EMBL" id="EYE99346.1"/>
    </source>
</evidence>
<dbReference type="SUPFAM" id="SSF48097">
    <property type="entry name" value="Regulator of G-protein signaling, RGS"/>
    <property type="match status" value="1"/>
</dbReference>
<feature type="transmembrane region" description="Helical" evidence="1">
    <location>
        <begin position="90"/>
        <end position="108"/>
    </location>
</feature>